<evidence type="ECO:0000256" key="1">
    <source>
        <dbReference type="ARBA" id="ARBA00004651"/>
    </source>
</evidence>
<evidence type="ECO:0000256" key="4">
    <source>
        <dbReference type="ARBA" id="ARBA00022989"/>
    </source>
</evidence>
<dbReference type="Proteomes" id="UP000184603">
    <property type="component" value="Unassembled WGS sequence"/>
</dbReference>
<evidence type="ECO:0000256" key="2">
    <source>
        <dbReference type="ARBA" id="ARBA00022475"/>
    </source>
</evidence>
<feature type="transmembrane region" description="Helical" evidence="7">
    <location>
        <begin position="260"/>
        <end position="284"/>
    </location>
</feature>
<dbReference type="PANTHER" id="PTHR30572">
    <property type="entry name" value="MEMBRANE COMPONENT OF TRANSPORTER-RELATED"/>
    <property type="match status" value="1"/>
</dbReference>
<comment type="similarity">
    <text evidence="6">Belongs to the ABC-4 integral membrane protein family.</text>
</comment>
<dbReference type="Pfam" id="PF12704">
    <property type="entry name" value="MacB_PCD"/>
    <property type="match status" value="1"/>
</dbReference>
<dbReference type="GO" id="GO:0005886">
    <property type="term" value="C:plasma membrane"/>
    <property type="evidence" value="ECO:0007669"/>
    <property type="project" value="UniProtKB-SubCell"/>
</dbReference>
<name>A0A1M7XXF2_9BACT</name>
<keyword evidence="4 7" id="KW-1133">Transmembrane helix</keyword>
<dbReference type="AlphaFoldDB" id="A0A1M7XXF2"/>
<proteinExistence type="inferred from homology"/>
<dbReference type="InterPro" id="IPR050250">
    <property type="entry name" value="Macrolide_Exporter_MacB"/>
</dbReference>
<dbReference type="PANTHER" id="PTHR30572:SF4">
    <property type="entry name" value="ABC TRANSPORTER PERMEASE YTRF"/>
    <property type="match status" value="1"/>
</dbReference>
<dbReference type="Pfam" id="PF02687">
    <property type="entry name" value="FtsX"/>
    <property type="match status" value="1"/>
</dbReference>
<dbReference type="STRING" id="1121416.SAMN02745220_00420"/>
<feature type="transmembrane region" description="Helical" evidence="7">
    <location>
        <begin position="347"/>
        <end position="370"/>
    </location>
</feature>
<dbReference type="InterPro" id="IPR025857">
    <property type="entry name" value="MacB_PCD"/>
</dbReference>
<evidence type="ECO:0000256" key="7">
    <source>
        <dbReference type="SAM" id="Phobius"/>
    </source>
</evidence>
<gene>
    <name evidence="10" type="ORF">SAMN02745220_00420</name>
</gene>
<keyword evidence="3 7" id="KW-0812">Transmembrane</keyword>
<sequence>MNILTIPMRNIRRKPSKTLLLLLVFSLGVMSIVALYEVSQVVGHSLEKKLTAFGANIIISPVSEKLSVSYGGLHMGDMLFDVHDLPEEETVAAIRSIALNDRLSAVAPNLVTMTRVNDTAVALVGVRWKDERGIKSYWAPKGTFPEKPDEVLVGSKAATKLQLKAGDRLSLLGRDFTVSGTLYDTGSDDDTVIFMNLSSLQELQGKPGATSFIEVAALCAGCPIEDIVAQLQEKLPGVEVKALQHVINQRMASIHFVQNLALTISVVILVTAAAMVGLSMMSAVSERKKDIGILRSLGYGKPQVFIIFCLEAGLIGMLSGVVGYLGGFGASFQVLEFLHMAEGGTPIFSSTHLLMAAGLFSLVTVLAAVYPAWKGAGVEPSAALVAL</sequence>
<reference evidence="10 11" key="1">
    <citation type="submission" date="2016-12" db="EMBL/GenBank/DDBJ databases">
        <authorList>
            <person name="Song W.-J."/>
            <person name="Kurnit D.M."/>
        </authorList>
    </citation>
    <scope>NUCLEOTIDE SEQUENCE [LARGE SCALE GENOMIC DNA]</scope>
    <source>
        <strain evidence="10 11">DSM 18488</strain>
    </source>
</reference>
<dbReference type="GO" id="GO:0022857">
    <property type="term" value="F:transmembrane transporter activity"/>
    <property type="evidence" value="ECO:0007669"/>
    <property type="project" value="TreeGrafter"/>
</dbReference>
<keyword evidence="2" id="KW-1003">Cell membrane</keyword>
<protein>
    <submittedName>
        <fullName evidence="10">Putative ABC transport system permease protein</fullName>
    </submittedName>
</protein>
<dbReference type="OrthoDB" id="239678at2"/>
<keyword evidence="11" id="KW-1185">Reference proteome</keyword>
<dbReference type="EMBL" id="FRFE01000002">
    <property type="protein sequence ID" value="SHO43560.1"/>
    <property type="molecule type" value="Genomic_DNA"/>
</dbReference>
<evidence type="ECO:0000259" key="9">
    <source>
        <dbReference type="Pfam" id="PF12704"/>
    </source>
</evidence>
<evidence type="ECO:0000256" key="6">
    <source>
        <dbReference type="ARBA" id="ARBA00038076"/>
    </source>
</evidence>
<evidence type="ECO:0000259" key="8">
    <source>
        <dbReference type="Pfam" id="PF02687"/>
    </source>
</evidence>
<keyword evidence="5 7" id="KW-0472">Membrane</keyword>
<feature type="domain" description="ABC3 transporter permease C-terminal" evidence="8">
    <location>
        <begin position="263"/>
        <end position="379"/>
    </location>
</feature>
<feature type="transmembrane region" description="Helical" evidence="7">
    <location>
        <begin position="304"/>
        <end position="327"/>
    </location>
</feature>
<dbReference type="RefSeq" id="WP_073611797.1">
    <property type="nucleotide sequence ID" value="NZ_FRFE01000002.1"/>
</dbReference>
<feature type="domain" description="MacB-like periplasmic core" evidence="9">
    <location>
        <begin position="18"/>
        <end position="216"/>
    </location>
</feature>
<evidence type="ECO:0000313" key="11">
    <source>
        <dbReference type="Proteomes" id="UP000184603"/>
    </source>
</evidence>
<dbReference type="InterPro" id="IPR003838">
    <property type="entry name" value="ABC3_permease_C"/>
</dbReference>
<comment type="subcellular location">
    <subcellularLocation>
        <location evidence="1">Cell membrane</location>
        <topology evidence="1">Multi-pass membrane protein</topology>
    </subcellularLocation>
</comment>
<evidence type="ECO:0000313" key="10">
    <source>
        <dbReference type="EMBL" id="SHO43560.1"/>
    </source>
</evidence>
<organism evidence="10 11">
    <name type="scientific">Desulfopila aestuarii DSM 18488</name>
    <dbReference type="NCBI Taxonomy" id="1121416"/>
    <lineage>
        <taxon>Bacteria</taxon>
        <taxon>Pseudomonadati</taxon>
        <taxon>Thermodesulfobacteriota</taxon>
        <taxon>Desulfobulbia</taxon>
        <taxon>Desulfobulbales</taxon>
        <taxon>Desulfocapsaceae</taxon>
        <taxon>Desulfopila</taxon>
    </lineage>
</organism>
<evidence type="ECO:0000256" key="3">
    <source>
        <dbReference type="ARBA" id="ARBA00022692"/>
    </source>
</evidence>
<evidence type="ECO:0000256" key="5">
    <source>
        <dbReference type="ARBA" id="ARBA00023136"/>
    </source>
</evidence>
<accession>A0A1M7XXF2</accession>